<gene>
    <name evidence="2" type="ORF">Q664_23525</name>
</gene>
<feature type="transmembrane region" description="Helical" evidence="1">
    <location>
        <begin position="67"/>
        <end position="87"/>
    </location>
</feature>
<keyword evidence="1" id="KW-0472">Membrane</keyword>
<proteinExistence type="predicted"/>
<accession>A0A084SRU9</accession>
<dbReference type="EMBL" id="JPMI01000156">
    <property type="protein sequence ID" value="KFA91184.1"/>
    <property type="molecule type" value="Genomic_DNA"/>
</dbReference>
<dbReference type="RefSeq" id="WP_043399470.1">
    <property type="nucleotide sequence ID" value="NZ_JPMI01000156.1"/>
</dbReference>
<sequence>MSPFLRIQLMLLLGNVAFIGAWAVALTRPAGWKWIGAALLAFFVAVRVGGMWVRARKFPDEGRSRRAAILSTAVAALAVALWLYTALRGPA</sequence>
<keyword evidence="1" id="KW-1133">Transmembrane helix</keyword>
<reference evidence="2 3" key="1">
    <citation type="submission" date="2014-07" db="EMBL/GenBank/DDBJ databases">
        <title>Draft Genome Sequence of Gephyronic Acid Producer, Cystobacter violaceus Strain Cb vi76.</title>
        <authorList>
            <person name="Stevens D.C."/>
            <person name="Young J."/>
            <person name="Carmichael R."/>
            <person name="Tan J."/>
            <person name="Taylor R.E."/>
        </authorList>
    </citation>
    <scope>NUCLEOTIDE SEQUENCE [LARGE SCALE GENOMIC DNA]</scope>
    <source>
        <strain evidence="2 3">Cb vi76</strain>
    </source>
</reference>
<evidence type="ECO:0000313" key="2">
    <source>
        <dbReference type="EMBL" id="KFA91184.1"/>
    </source>
</evidence>
<feature type="transmembrane region" description="Helical" evidence="1">
    <location>
        <begin position="7"/>
        <end position="26"/>
    </location>
</feature>
<keyword evidence="1" id="KW-0812">Transmembrane</keyword>
<evidence type="ECO:0000313" key="3">
    <source>
        <dbReference type="Proteomes" id="UP000028547"/>
    </source>
</evidence>
<feature type="transmembrane region" description="Helical" evidence="1">
    <location>
        <begin position="32"/>
        <end position="55"/>
    </location>
</feature>
<dbReference type="AlphaFoldDB" id="A0A084SRU9"/>
<protein>
    <submittedName>
        <fullName evidence="2">Uncharacterized protein</fullName>
    </submittedName>
</protein>
<evidence type="ECO:0000256" key="1">
    <source>
        <dbReference type="SAM" id="Phobius"/>
    </source>
</evidence>
<dbReference type="Proteomes" id="UP000028547">
    <property type="component" value="Unassembled WGS sequence"/>
</dbReference>
<comment type="caution">
    <text evidence="2">The sequence shown here is derived from an EMBL/GenBank/DDBJ whole genome shotgun (WGS) entry which is preliminary data.</text>
</comment>
<name>A0A084SRU9_9BACT</name>
<organism evidence="2 3">
    <name type="scientific">Archangium violaceum Cb vi76</name>
    <dbReference type="NCBI Taxonomy" id="1406225"/>
    <lineage>
        <taxon>Bacteria</taxon>
        <taxon>Pseudomonadati</taxon>
        <taxon>Myxococcota</taxon>
        <taxon>Myxococcia</taxon>
        <taxon>Myxococcales</taxon>
        <taxon>Cystobacterineae</taxon>
        <taxon>Archangiaceae</taxon>
        <taxon>Archangium</taxon>
    </lineage>
</organism>